<reference evidence="1 2" key="1">
    <citation type="submission" date="2018-10" db="EMBL/GenBank/DDBJ databases">
        <title>Robbsia sp. DHC34, isolated from soil.</title>
        <authorList>
            <person name="Gao Z.-H."/>
            <person name="Qiu L.-H."/>
        </authorList>
    </citation>
    <scope>NUCLEOTIDE SEQUENCE [LARGE SCALE GENOMIC DNA]</scope>
    <source>
        <strain evidence="1 2">DHC34</strain>
    </source>
</reference>
<organism evidence="1 2">
    <name type="scientific">Pararobbsia silviterrae</name>
    <dbReference type="NCBI Taxonomy" id="1792498"/>
    <lineage>
        <taxon>Bacteria</taxon>
        <taxon>Pseudomonadati</taxon>
        <taxon>Pseudomonadota</taxon>
        <taxon>Betaproteobacteria</taxon>
        <taxon>Burkholderiales</taxon>
        <taxon>Burkholderiaceae</taxon>
        <taxon>Pararobbsia</taxon>
    </lineage>
</organism>
<accession>A0A494X1T3</accession>
<dbReference type="OrthoDB" id="8553452at2"/>
<evidence type="ECO:0000313" key="1">
    <source>
        <dbReference type="EMBL" id="RKP44685.1"/>
    </source>
</evidence>
<dbReference type="AlphaFoldDB" id="A0A494X1T3"/>
<name>A0A494X1T3_9BURK</name>
<protein>
    <submittedName>
        <fullName evidence="1">Uncharacterized protein</fullName>
    </submittedName>
</protein>
<dbReference type="EMBL" id="RBZU01000019">
    <property type="protein sequence ID" value="RKP44685.1"/>
    <property type="molecule type" value="Genomic_DNA"/>
</dbReference>
<proteinExistence type="predicted"/>
<comment type="caution">
    <text evidence="1">The sequence shown here is derived from an EMBL/GenBank/DDBJ whole genome shotgun (WGS) entry which is preliminary data.</text>
</comment>
<dbReference type="RefSeq" id="WP_121091232.1">
    <property type="nucleotide sequence ID" value="NZ_RBZU01000019.1"/>
</dbReference>
<dbReference type="Proteomes" id="UP000270342">
    <property type="component" value="Unassembled WGS sequence"/>
</dbReference>
<dbReference type="Gene3D" id="3.10.450.40">
    <property type="match status" value="1"/>
</dbReference>
<dbReference type="SUPFAM" id="SSF160719">
    <property type="entry name" value="gpW/gp25-like"/>
    <property type="match status" value="1"/>
</dbReference>
<gene>
    <name evidence="1" type="ORF">D7S86_27020</name>
</gene>
<sequence length="207" mass="21389">MTTSFDTSLTGFRFVRSHFGDTLRDVALRELGDASKWRDLVAINSLQPPYLTDDSTLASDTVLLNGRDYITIPASAAAAATTEAEDVFGTDCLLNADGTLGVTASGDFATVSGVANLQQALTNAVGVEKKELIYHPDYGCIVRQLLGAVAGPAAELLAADDVKTTVEADPRINSVTSSTGSISGDSITVSTVAQAINGQTVTTTAAA</sequence>
<keyword evidence="2" id="KW-1185">Reference proteome</keyword>
<evidence type="ECO:0000313" key="2">
    <source>
        <dbReference type="Proteomes" id="UP000270342"/>
    </source>
</evidence>